<evidence type="ECO:0000313" key="2">
    <source>
        <dbReference type="Proteomes" id="UP000805193"/>
    </source>
</evidence>
<accession>A0AC60QMY0</accession>
<evidence type="ECO:0000313" key="1">
    <source>
        <dbReference type="EMBL" id="KAG0437114.1"/>
    </source>
</evidence>
<sequence length="200" mass="22015">MKGGYYVVHAVIEKSSGCGVGRPLPLPCRVRFLGQANSLVLPHGLLGALANASSSAMDTVFVPPVGAAMLHALLPRPGEPNFWPRSYQDRLRSVARCLSSRLHVDESRSMRVVSESALLIPLRDLYLGKLWEEFETGVRLHSNYSNEGLFFVLWALGHCGTPDGAEIVNEAAKNSALFERAFRCGARKAMTLRERCSFWG</sequence>
<reference evidence="1 2" key="1">
    <citation type="journal article" date="2020" name="Cell">
        <title>Large-Scale Comparative Analyses of Tick Genomes Elucidate Their Genetic Diversity and Vector Capacities.</title>
        <authorList>
            <consortium name="Tick Genome and Microbiome Consortium (TIGMIC)"/>
            <person name="Jia N."/>
            <person name="Wang J."/>
            <person name="Shi W."/>
            <person name="Du L."/>
            <person name="Sun Y."/>
            <person name="Zhan W."/>
            <person name="Jiang J.F."/>
            <person name="Wang Q."/>
            <person name="Zhang B."/>
            <person name="Ji P."/>
            <person name="Bell-Sakyi L."/>
            <person name="Cui X.M."/>
            <person name="Yuan T.T."/>
            <person name="Jiang B.G."/>
            <person name="Yang W.F."/>
            <person name="Lam T.T."/>
            <person name="Chang Q.C."/>
            <person name="Ding S.J."/>
            <person name="Wang X.J."/>
            <person name="Zhu J.G."/>
            <person name="Ruan X.D."/>
            <person name="Zhao L."/>
            <person name="Wei J.T."/>
            <person name="Ye R.Z."/>
            <person name="Que T.C."/>
            <person name="Du C.H."/>
            <person name="Zhou Y.H."/>
            <person name="Cheng J.X."/>
            <person name="Dai P.F."/>
            <person name="Guo W.B."/>
            <person name="Han X.H."/>
            <person name="Huang E.J."/>
            <person name="Li L.F."/>
            <person name="Wei W."/>
            <person name="Gao Y.C."/>
            <person name="Liu J.Z."/>
            <person name="Shao H.Z."/>
            <person name="Wang X."/>
            <person name="Wang C.C."/>
            <person name="Yang T.C."/>
            <person name="Huo Q.B."/>
            <person name="Li W."/>
            <person name="Chen H.Y."/>
            <person name="Chen S.E."/>
            <person name="Zhou L.G."/>
            <person name="Ni X.B."/>
            <person name="Tian J.H."/>
            <person name="Sheng Y."/>
            <person name="Liu T."/>
            <person name="Pan Y.S."/>
            <person name="Xia L.Y."/>
            <person name="Li J."/>
            <person name="Zhao F."/>
            <person name="Cao W.C."/>
        </authorList>
    </citation>
    <scope>NUCLEOTIDE SEQUENCE [LARGE SCALE GENOMIC DNA]</scope>
    <source>
        <strain evidence="1">Iper-2018</strain>
    </source>
</reference>
<proteinExistence type="predicted"/>
<name>A0AC60QMY0_IXOPE</name>
<dbReference type="Proteomes" id="UP000805193">
    <property type="component" value="Unassembled WGS sequence"/>
</dbReference>
<dbReference type="EMBL" id="JABSTQ010006539">
    <property type="protein sequence ID" value="KAG0437114.1"/>
    <property type="molecule type" value="Genomic_DNA"/>
</dbReference>
<keyword evidence="2" id="KW-1185">Reference proteome</keyword>
<protein>
    <submittedName>
        <fullName evidence="1">Uncharacterized protein</fullName>
    </submittedName>
</protein>
<gene>
    <name evidence="1" type="ORF">HPB47_017596</name>
</gene>
<comment type="caution">
    <text evidence="1">The sequence shown here is derived from an EMBL/GenBank/DDBJ whole genome shotgun (WGS) entry which is preliminary data.</text>
</comment>
<organism evidence="1 2">
    <name type="scientific">Ixodes persulcatus</name>
    <name type="common">Taiga tick</name>
    <dbReference type="NCBI Taxonomy" id="34615"/>
    <lineage>
        <taxon>Eukaryota</taxon>
        <taxon>Metazoa</taxon>
        <taxon>Ecdysozoa</taxon>
        <taxon>Arthropoda</taxon>
        <taxon>Chelicerata</taxon>
        <taxon>Arachnida</taxon>
        <taxon>Acari</taxon>
        <taxon>Parasitiformes</taxon>
        <taxon>Ixodida</taxon>
        <taxon>Ixodoidea</taxon>
        <taxon>Ixodidae</taxon>
        <taxon>Ixodinae</taxon>
        <taxon>Ixodes</taxon>
    </lineage>
</organism>